<name>A0A8J5VBE6_ZIZPA</name>
<proteinExistence type="predicted"/>
<evidence type="ECO:0000313" key="2">
    <source>
        <dbReference type="Proteomes" id="UP000729402"/>
    </source>
</evidence>
<comment type="caution">
    <text evidence="1">The sequence shown here is derived from an EMBL/GenBank/DDBJ whole genome shotgun (WGS) entry which is preliminary data.</text>
</comment>
<sequence>MSCFVVRFRNSLSVLFVILYPGLLARKGSMMCWVGWGWKSLAPSRLVEELDTVDGLLLAQIRLLAQARSGVTS</sequence>
<evidence type="ECO:0000313" key="1">
    <source>
        <dbReference type="EMBL" id="KAG8059160.1"/>
    </source>
</evidence>
<reference evidence="1" key="1">
    <citation type="journal article" date="2021" name="bioRxiv">
        <title>Whole Genome Assembly and Annotation of Northern Wild Rice, Zizania palustris L., Supports a Whole Genome Duplication in the Zizania Genus.</title>
        <authorList>
            <person name="Haas M."/>
            <person name="Kono T."/>
            <person name="Macchietto M."/>
            <person name="Millas R."/>
            <person name="McGilp L."/>
            <person name="Shao M."/>
            <person name="Duquette J."/>
            <person name="Hirsch C.N."/>
            <person name="Kimball J."/>
        </authorList>
    </citation>
    <scope>NUCLEOTIDE SEQUENCE</scope>
    <source>
        <tissue evidence="1">Fresh leaf tissue</tissue>
    </source>
</reference>
<accession>A0A8J5VBE6</accession>
<dbReference type="Proteomes" id="UP000729402">
    <property type="component" value="Unassembled WGS sequence"/>
</dbReference>
<protein>
    <submittedName>
        <fullName evidence="1">Uncharacterized protein</fullName>
    </submittedName>
</protein>
<gene>
    <name evidence="1" type="ORF">GUJ93_ZPchr0002g23457</name>
</gene>
<organism evidence="1 2">
    <name type="scientific">Zizania palustris</name>
    <name type="common">Northern wild rice</name>
    <dbReference type="NCBI Taxonomy" id="103762"/>
    <lineage>
        <taxon>Eukaryota</taxon>
        <taxon>Viridiplantae</taxon>
        <taxon>Streptophyta</taxon>
        <taxon>Embryophyta</taxon>
        <taxon>Tracheophyta</taxon>
        <taxon>Spermatophyta</taxon>
        <taxon>Magnoliopsida</taxon>
        <taxon>Liliopsida</taxon>
        <taxon>Poales</taxon>
        <taxon>Poaceae</taxon>
        <taxon>BOP clade</taxon>
        <taxon>Oryzoideae</taxon>
        <taxon>Oryzeae</taxon>
        <taxon>Zizaniinae</taxon>
        <taxon>Zizania</taxon>
    </lineage>
</organism>
<reference evidence="1" key="2">
    <citation type="submission" date="2021-02" db="EMBL/GenBank/DDBJ databases">
        <authorList>
            <person name="Kimball J.A."/>
            <person name="Haas M.W."/>
            <person name="Macchietto M."/>
            <person name="Kono T."/>
            <person name="Duquette J."/>
            <person name="Shao M."/>
        </authorList>
    </citation>
    <scope>NUCLEOTIDE SEQUENCE</scope>
    <source>
        <tissue evidence="1">Fresh leaf tissue</tissue>
    </source>
</reference>
<dbReference type="EMBL" id="JAAALK010000287">
    <property type="protein sequence ID" value="KAG8059160.1"/>
    <property type="molecule type" value="Genomic_DNA"/>
</dbReference>
<keyword evidence="2" id="KW-1185">Reference proteome</keyword>
<dbReference type="AlphaFoldDB" id="A0A8J5VBE6"/>